<dbReference type="Gene3D" id="1.10.10.10">
    <property type="entry name" value="Winged helix-like DNA-binding domain superfamily/Winged helix DNA-binding domain"/>
    <property type="match status" value="1"/>
</dbReference>
<comment type="caution">
    <text evidence="2">The sequence shown here is derived from an EMBL/GenBank/DDBJ whole genome shotgun (WGS) entry which is preliminary data.</text>
</comment>
<dbReference type="RefSeq" id="WP_246606438.1">
    <property type="nucleotide sequence ID" value="NZ_BOQN01000028.1"/>
</dbReference>
<accession>A0A919T7E7</accession>
<dbReference type="InterPro" id="IPR052509">
    <property type="entry name" value="Metal_resp_DNA-bind_regulator"/>
</dbReference>
<dbReference type="InterPro" id="IPR036388">
    <property type="entry name" value="WH-like_DNA-bd_sf"/>
</dbReference>
<dbReference type="SUPFAM" id="SSF46785">
    <property type="entry name" value="Winged helix' DNA-binding domain"/>
    <property type="match status" value="1"/>
</dbReference>
<proteinExistence type="predicted"/>
<gene>
    <name evidence="2" type="ORF">Ato02nite_021830</name>
</gene>
<dbReference type="PANTHER" id="PTHR33169:SF14">
    <property type="entry name" value="TRANSCRIPTIONAL REGULATOR RV3488"/>
    <property type="match status" value="1"/>
</dbReference>
<sequence length="106" mass="11512">MTQRMREPTYFLLTALLDEPLHGYAIIGRAAELSGGRVRLATGTLYAALDRLTAEGFIEVVRTEIVNGRARRYYALTRDGGTALRAEAQIMAGAARLVLRFAGGVA</sequence>
<name>A0A919T7E7_9ACTN</name>
<dbReference type="PANTHER" id="PTHR33169">
    <property type="entry name" value="PADR-FAMILY TRANSCRIPTIONAL REGULATOR"/>
    <property type="match status" value="1"/>
</dbReference>
<dbReference type="InterPro" id="IPR005149">
    <property type="entry name" value="Tscrpt_reg_PadR_N"/>
</dbReference>
<reference evidence="2 3" key="1">
    <citation type="submission" date="2021-03" db="EMBL/GenBank/DDBJ databases">
        <title>Whole genome shotgun sequence of Actinoplanes toevensis NBRC 105298.</title>
        <authorList>
            <person name="Komaki H."/>
            <person name="Tamura T."/>
        </authorList>
    </citation>
    <scope>NUCLEOTIDE SEQUENCE [LARGE SCALE GENOMIC DNA]</scope>
    <source>
        <strain evidence="2 3">NBRC 105298</strain>
    </source>
</reference>
<dbReference type="EMBL" id="BOQN01000028">
    <property type="protein sequence ID" value="GIM90390.1"/>
    <property type="molecule type" value="Genomic_DNA"/>
</dbReference>
<organism evidence="2 3">
    <name type="scientific">Paractinoplanes toevensis</name>
    <dbReference type="NCBI Taxonomy" id="571911"/>
    <lineage>
        <taxon>Bacteria</taxon>
        <taxon>Bacillati</taxon>
        <taxon>Actinomycetota</taxon>
        <taxon>Actinomycetes</taxon>
        <taxon>Micromonosporales</taxon>
        <taxon>Micromonosporaceae</taxon>
        <taxon>Paractinoplanes</taxon>
    </lineage>
</organism>
<evidence type="ECO:0000313" key="2">
    <source>
        <dbReference type="EMBL" id="GIM90390.1"/>
    </source>
</evidence>
<feature type="domain" description="Transcription regulator PadR N-terminal" evidence="1">
    <location>
        <begin position="12"/>
        <end position="85"/>
    </location>
</feature>
<evidence type="ECO:0000313" key="3">
    <source>
        <dbReference type="Proteomes" id="UP000677082"/>
    </source>
</evidence>
<dbReference type="Pfam" id="PF03551">
    <property type="entry name" value="PadR"/>
    <property type="match status" value="1"/>
</dbReference>
<protein>
    <recommendedName>
        <fullName evidence="1">Transcription regulator PadR N-terminal domain-containing protein</fullName>
    </recommendedName>
</protein>
<evidence type="ECO:0000259" key="1">
    <source>
        <dbReference type="Pfam" id="PF03551"/>
    </source>
</evidence>
<dbReference type="AlphaFoldDB" id="A0A919T7E7"/>
<dbReference type="Proteomes" id="UP000677082">
    <property type="component" value="Unassembled WGS sequence"/>
</dbReference>
<dbReference type="InterPro" id="IPR036390">
    <property type="entry name" value="WH_DNA-bd_sf"/>
</dbReference>
<keyword evidence="3" id="KW-1185">Reference proteome</keyword>